<organism evidence="14 15">
    <name type="scientific">Metamycoplasma neophronis</name>
    <dbReference type="NCBI Taxonomy" id="872983"/>
    <lineage>
        <taxon>Bacteria</taxon>
        <taxon>Bacillati</taxon>
        <taxon>Mycoplasmatota</taxon>
        <taxon>Mycoplasmoidales</taxon>
        <taxon>Metamycoplasmataceae</taxon>
        <taxon>Metamycoplasma</taxon>
    </lineage>
</organism>
<reference evidence="14" key="1">
    <citation type="submission" date="2019-06" db="EMBL/GenBank/DDBJ databases">
        <title>Mycoplasma neophronis type strain whole genome sequence.</title>
        <authorList>
            <person name="Spergser J."/>
        </authorList>
    </citation>
    <scope>NUCLEOTIDE SEQUENCE [LARGE SCALE GENOMIC DNA]</scope>
    <source>
        <strain evidence="14">DSM 24097</strain>
    </source>
</reference>
<feature type="domain" description="Ribosomal RNA small subunit methyltransferase E methyltransferase" evidence="13">
    <location>
        <begin position="66"/>
        <end position="219"/>
    </location>
</feature>
<comment type="similarity">
    <text evidence="2 12">Belongs to the RNA methyltransferase RsmE family.</text>
</comment>
<keyword evidence="7 12" id="KW-0489">Methyltransferase</keyword>
<evidence type="ECO:0000256" key="7">
    <source>
        <dbReference type="ARBA" id="ARBA00022603"/>
    </source>
</evidence>
<protein>
    <recommendedName>
        <fullName evidence="4 12">Ribosomal RNA small subunit methyltransferase E</fullName>
        <ecNumber evidence="3 12">2.1.1.193</ecNumber>
    </recommendedName>
</protein>
<dbReference type="Gene3D" id="2.40.240.20">
    <property type="entry name" value="Hypothetical PUA domain-like, domain 1"/>
    <property type="match status" value="1"/>
</dbReference>
<evidence type="ECO:0000256" key="10">
    <source>
        <dbReference type="ARBA" id="ARBA00025699"/>
    </source>
</evidence>
<keyword evidence="6 12" id="KW-0698">rRNA processing</keyword>
<dbReference type="Proteomes" id="UP000316851">
    <property type="component" value="Unassembled WGS sequence"/>
</dbReference>
<dbReference type="InterPro" id="IPR046886">
    <property type="entry name" value="RsmE_MTase_dom"/>
</dbReference>
<evidence type="ECO:0000256" key="5">
    <source>
        <dbReference type="ARBA" id="ARBA00022490"/>
    </source>
</evidence>
<evidence type="ECO:0000256" key="11">
    <source>
        <dbReference type="ARBA" id="ARBA00047944"/>
    </source>
</evidence>
<comment type="caution">
    <text evidence="14">The sequence shown here is derived from an EMBL/GenBank/DDBJ whole genome shotgun (WGS) entry which is preliminary data.</text>
</comment>
<dbReference type="PANTHER" id="PTHR30027">
    <property type="entry name" value="RIBOSOMAL RNA SMALL SUBUNIT METHYLTRANSFERASE E"/>
    <property type="match status" value="1"/>
</dbReference>
<evidence type="ECO:0000256" key="3">
    <source>
        <dbReference type="ARBA" id="ARBA00012328"/>
    </source>
</evidence>
<dbReference type="PIRSF" id="PIRSF015601">
    <property type="entry name" value="MTase_slr0722"/>
    <property type="match status" value="1"/>
</dbReference>
<dbReference type="RefSeq" id="WP_140915042.1">
    <property type="nucleotide sequence ID" value="NZ_VHHP01000010.1"/>
</dbReference>
<dbReference type="InterPro" id="IPR006700">
    <property type="entry name" value="RsmE"/>
</dbReference>
<keyword evidence="5 12" id="KW-0963">Cytoplasm</keyword>
<evidence type="ECO:0000256" key="6">
    <source>
        <dbReference type="ARBA" id="ARBA00022552"/>
    </source>
</evidence>
<keyword evidence="9 12" id="KW-0949">S-adenosyl-L-methionine</keyword>
<dbReference type="GO" id="GO:0032259">
    <property type="term" value="P:methylation"/>
    <property type="evidence" value="ECO:0007669"/>
    <property type="project" value="UniProtKB-KW"/>
</dbReference>
<dbReference type="GO" id="GO:0008168">
    <property type="term" value="F:methyltransferase activity"/>
    <property type="evidence" value="ECO:0007669"/>
    <property type="project" value="UniProtKB-KW"/>
</dbReference>
<dbReference type="SUPFAM" id="SSF75217">
    <property type="entry name" value="alpha/beta knot"/>
    <property type="match status" value="1"/>
</dbReference>
<comment type="subcellular location">
    <subcellularLocation>
        <location evidence="1 12">Cytoplasm</location>
    </subcellularLocation>
</comment>
<dbReference type="NCBIfam" id="TIGR00046">
    <property type="entry name" value="RsmE family RNA methyltransferase"/>
    <property type="match status" value="1"/>
</dbReference>
<accession>A0ABY2Z4F0</accession>
<dbReference type="InterPro" id="IPR029026">
    <property type="entry name" value="tRNA_m1G_MTases_N"/>
</dbReference>
<dbReference type="PANTHER" id="PTHR30027:SF3">
    <property type="entry name" value="16S RRNA (URACIL(1498)-N(3))-METHYLTRANSFERASE"/>
    <property type="match status" value="1"/>
</dbReference>
<dbReference type="InterPro" id="IPR029028">
    <property type="entry name" value="Alpha/beta_knot_MTases"/>
</dbReference>
<dbReference type="Pfam" id="PF04452">
    <property type="entry name" value="Methyltrans_RNA"/>
    <property type="match status" value="1"/>
</dbReference>
<gene>
    <name evidence="14" type="ORF">FJR74_02930</name>
</gene>
<dbReference type="Gene3D" id="3.40.1280.10">
    <property type="match status" value="1"/>
</dbReference>
<evidence type="ECO:0000256" key="8">
    <source>
        <dbReference type="ARBA" id="ARBA00022679"/>
    </source>
</evidence>
<evidence type="ECO:0000256" key="2">
    <source>
        <dbReference type="ARBA" id="ARBA00005528"/>
    </source>
</evidence>
<evidence type="ECO:0000313" key="14">
    <source>
        <dbReference type="EMBL" id="TPR53254.1"/>
    </source>
</evidence>
<proteinExistence type="inferred from homology"/>
<evidence type="ECO:0000256" key="12">
    <source>
        <dbReference type="PIRNR" id="PIRNR015601"/>
    </source>
</evidence>
<comment type="catalytic activity">
    <reaction evidence="11 12">
        <text>uridine(1498) in 16S rRNA + S-adenosyl-L-methionine = N(3)-methyluridine(1498) in 16S rRNA + S-adenosyl-L-homocysteine + H(+)</text>
        <dbReference type="Rhea" id="RHEA:42920"/>
        <dbReference type="Rhea" id="RHEA-COMP:10283"/>
        <dbReference type="Rhea" id="RHEA-COMP:10284"/>
        <dbReference type="ChEBI" id="CHEBI:15378"/>
        <dbReference type="ChEBI" id="CHEBI:57856"/>
        <dbReference type="ChEBI" id="CHEBI:59789"/>
        <dbReference type="ChEBI" id="CHEBI:65315"/>
        <dbReference type="ChEBI" id="CHEBI:74502"/>
        <dbReference type="EC" id="2.1.1.193"/>
    </reaction>
</comment>
<evidence type="ECO:0000256" key="9">
    <source>
        <dbReference type="ARBA" id="ARBA00022691"/>
    </source>
</evidence>
<sequence length="220" mass="25532">MYKFFSETKINDNFLLDEETQKHIRVIRLKNELFLINYQGQFYKCQYVFPNQAKIIEKLNINNEYDYEIIVAIPLIKQSHFEIALQKATELGAKKIIPFISEFCDKANFNVITKKERIQKILKEAAQQSFRNFVPELLNTMTFEQLLDYPAANKIMAYENEKDEKMLTIANDVMFIVGPEGGLSKKEVSQAIAANVKIVSLTKTILRAETALIYMLSKLK</sequence>
<keyword evidence="8 12" id="KW-0808">Transferase</keyword>
<dbReference type="CDD" id="cd18084">
    <property type="entry name" value="RsmE-like"/>
    <property type="match status" value="1"/>
</dbReference>
<evidence type="ECO:0000313" key="15">
    <source>
        <dbReference type="Proteomes" id="UP000316851"/>
    </source>
</evidence>
<evidence type="ECO:0000256" key="4">
    <source>
        <dbReference type="ARBA" id="ARBA00013673"/>
    </source>
</evidence>
<dbReference type="EC" id="2.1.1.193" evidence="3 12"/>
<dbReference type="NCBIfam" id="NF008701">
    <property type="entry name" value="PRK11713.5-5"/>
    <property type="match status" value="1"/>
</dbReference>
<keyword evidence="15" id="KW-1185">Reference proteome</keyword>
<dbReference type="EMBL" id="VHHP01000010">
    <property type="protein sequence ID" value="TPR53254.1"/>
    <property type="molecule type" value="Genomic_DNA"/>
</dbReference>
<name>A0ABY2Z4F0_9BACT</name>
<evidence type="ECO:0000259" key="13">
    <source>
        <dbReference type="Pfam" id="PF04452"/>
    </source>
</evidence>
<evidence type="ECO:0000256" key="1">
    <source>
        <dbReference type="ARBA" id="ARBA00004496"/>
    </source>
</evidence>
<comment type="function">
    <text evidence="10 12">Specifically methylates the N3 position of the uracil ring of uridine 1498 (m3U1498) in 16S rRNA. Acts on the fully assembled 30S ribosomal subunit.</text>
</comment>